<keyword evidence="2" id="KW-0812">Transmembrane</keyword>
<dbReference type="EMBL" id="JBHRXV010000003">
    <property type="protein sequence ID" value="MFC3711658.1"/>
    <property type="molecule type" value="Genomic_DNA"/>
</dbReference>
<dbReference type="InterPro" id="IPR011723">
    <property type="entry name" value="Znf/thioredoxin_put"/>
</dbReference>
<feature type="region of interest" description="Disordered" evidence="1">
    <location>
        <begin position="37"/>
        <end position="108"/>
    </location>
</feature>
<dbReference type="Pfam" id="PF13717">
    <property type="entry name" value="Zn_ribbon_4"/>
    <property type="match status" value="1"/>
</dbReference>
<dbReference type="Proteomes" id="UP001595615">
    <property type="component" value="Unassembled WGS sequence"/>
</dbReference>
<accession>A0ABV7X8W3</accession>
<evidence type="ECO:0000256" key="1">
    <source>
        <dbReference type="SAM" id="MobiDB-lite"/>
    </source>
</evidence>
<feature type="domain" description="Zinc finger/thioredoxin putative" evidence="3">
    <location>
        <begin position="1"/>
        <end position="35"/>
    </location>
</feature>
<feature type="transmembrane region" description="Helical" evidence="2">
    <location>
        <begin position="113"/>
        <end position="131"/>
    </location>
</feature>
<keyword evidence="2" id="KW-0472">Membrane</keyword>
<proteinExistence type="predicted"/>
<keyword evidence="5" id="KW-1185">Reference proteome</keyword>
<evidence type="ECO:0000313" key="5">
    <source>
        <dbReference type="Proteomes" id="UP001595615"/>
    </source>
</evidence>
<name>A0ABV7X8W3_9SPHN</name>
<comment type="caution">
    <text evidence="4">The sequence shown here is derived from an EMBL/GenBank/DDBJ whole genome shotgun (WGS) entry which is preliminary data.</text>
</comment>
<keyword evidence="2" id="KW-1133">Transmembrane helix</keyword>
<evidence type="ECO:0000259" key="3">
    <source>
        <dbReference type="Pfam" id="PF13717"/>
    </source>
</evidence>
<feature type="compositionally biased region" description="Low complexity" evidence="1">
    <location>
        <begin position="39"/>
        <end position="48"/>
    </location>
</feature>
<protein>
    <submittedName>
        <fullName evidence="4">Zinc-ribbon domain-containing protein</fullName>
    </submittedName>
</protein>
<evidence type="ECO:0000256" key="2">
    <source>
        <dbReference type="SAM" id="Phobius"/>
    </source>
</evidence>
<organism evidence="4 5">
    <name type="scientific">Sphingoaurantiacus capsulatus</name>
    <dbReference type="NCBI Taxonomy" id="1771310"/>
    <lineage>
        <taxon>Bacteria</taxon>
        <taxon>Pseudomonadati</taxon>
        <taxon>Pseudomonadota</taxon>
        <taxon>Alphaproteobacteria</taxon>
        <taxon>Sphingomonadales</taxon>
        <taxon>Sphingosinicellaceae</taxon>
        <taxon>Sphingoaurantiacus</taxon>
    </lineage>
</organism>
<sequence>MIITCPSCAKRYQIADTAIGPAGRTVRCAACGHGWHQGPAEAAASPEPLVAPPPVQAPQPAPAPAPPPPPPSWTAPPRAEPRPVARELDPDLEYRRPSRFAAEDRPRRNPQPLWTAAAVVFALLLVGLILLTKPGGIGGVDLGRPLEPVFQGTALRIEAYEPIWGRIVDGRTVLTVNGRIENPAKRELLVPVLQARLRDADGTLLATWTSPAPMAELPAGGAVSFDTAAIDVPNGASTVSIGFAPPRD</sequence>
<dbReference type="NCBIfam" id="TIGR02098">
    <property type="entry name" value="MJ0042_CXXC"/>
    <property type="match status" value="1"/>
</dbReference>
<evidence type="ECO:0000313" key="4">
    <source>
        <dbReference type="EMBL" id="MFC3711658.1"/>
    </source>
</evidence>
<reference evidence="5" key="1">
    <citation type="journal article" date="2019" name="Int. J. Syst. Evol. Microbiol.">
        <title>The Global Catalogue of Microorganisms (GCM) 10K type strain sequencing project: providing services to taxonomists for standard genome sequencing and annotation.</title>
        <authorList>
            <consortium name="The Broad Institute Genomics Platform"/>
            <consortium name="The Broad Institute Genome Sequencing Center for Infectious Disease"/>
            <person name="Wu L."/>
            <person name="Ma J."/>
        </authorList>
    </citation>
    <scope>NUCLEOTIDE SEQUENCE [LARGE SCALE GENOMIC DNA]</scope>
    <source>
        <strain evidence="5">KCTC 42644</strain>
    </source>
</reference>
<feature type="compositionally biased region" description="Basic and acidic residues" evidence="1">
    <location>
        <begin position="79"/>
        <end position="107"/>
    </location>
</feature>
<gene>
    <name evidence="4" type="ORF">ACFOMD_03690</name>
</gene>
<dbReference type="RefSeq" id="WP_380857020.1">
    <property type="nucleotide sequence ID" value="NZ_JBHRXV010000003.1"/>
</dbReference>
<feature type="compositionally biased region" description="Pro residues" evidence="1">
    <location>
        <begin position="49"/>
        <end position="74"/>
    </location>
</feature>